<evidence type="ECO:0000256" key="1">
    <source>
        <dbReference type="SAM" id="Phobius"/>
    </source>
</evidence>
<protein>
    <submittedName>
        <fullName evidence="2">Uncharacterized protein</fullName>
    </submittedName>
</protein>
<proteinExistence type="predicted"/>
<keyword evidence="1" id="KW-0812">Transmembrane</keyword>
<gene>
    <name evidence="2" type="ORF">GCM10022288_18840</name>
</gene>
<dbReference type="Proteomes" id="UP001500213">
    <property type="component" value="Unassembled WGS sequence"/>
</dbReference>
<feature type="transmembrane region" description="Helical" evidence="1">
    <location>
        <begin position="191"/>
        <end position="215"/>
    </location>
</feature>
<reference evidence="3" key="1">
    <citation type="journal article" date="2019" name="Int. J. Syst. Evol. Microbiol.">
        <title>The Global Catalogue of Microorganisms (GCM) 10K type strain sequencing project: providing services to taxonomists for standard genome sequencing and annotation.</title>
        <authorList>
            <consortium name="The Broad Institute Genomics Platform"/>
            <consortium name="The Broad Institute Genome Sequencing Center for Infectious Disease"/>
            <person name="Wu L."/>
            <person name="Ma J."/>
        </authorList>
    </citation>
    <scope>NUCLEOTIDE SEQUENCE [LARGE SCALE GENOMIC DNA]</scope>
    <source>
        <strain evidence="3">JCM 17593</strain>
    </source>
</reference>
<sequence>MIDRIVLVTLMAIGAMLALRAAGKRDTPVRRRIGFAILAVVLSSGAEIFLISEFGTLPEVLAWLQFGVGMIWISSLFLLVLWPFAPLPQYTADDALPQILGRAVRTLGARALEWTRTSARAIVSTSTLPRPIPMLGKRSWRRSASLLASVLGGFLAVVSFEAHLLQSGLPGDEGLGLDRSTEWSVFNEESAVLFLSMALSVTVAVFLMWIATTLISGRALVGELLRLGSELVGSGSVIGLLVGLLLLFVSELPDRVSVPAEIVGGGTPSVLPLHGFPSVIDWTSTLLSLSAAGGVAGLAVANLAILKVILTSTQRPLLGLALGPIAFAAALWATTRAASPRATYENLVAGLTAGLPRGSQPLSELIHQNWRYAFETSSQDASSLPGGATFVILIAMIAAGYLWSILWAALRASSRKGPAALAAEPTREPATPRPIT</sequence>
<name>A0ABP8ATW8_9MICO</name>
<dbReference type="EMBL" id="BAABBX010000015">
    <property type="protein sequence ID" value="GAA4190100.1"/>
    <property type="molecule type" value="Genomic_DNA"/>
</dbReference>
<feature type="transmembrane region" description="Helical" evidence="1">
    <location>
        <begin position="6"/>
        <end position="23"/>
    </location>
</feature>
<feature type="transmembrane region" description="Helical" evidence="1">
    <location>
        <begin position="388"/>
        <end position="410"/>
    </location>
</feature>
<evidence type="ECO:0000313" key="2">
    <source>
        <dbReference type="EMBL" id="GAA4190100.1"/>
    </source>
</evidence>
<keyword evidence="3" id="KW-1185">Reference proteome</keyword>
<feature type="transmembrane region" description="Helical" evidence="1">
    <location>
        <begin position="286"/>
        <end position="310"/>
    </location>
</feature>
<comment type="caution">
    <text evidence="2">The sequence shown here is derived from an EMBL/GenBank/DDBJ whole genome shotgun (WGS) entry which is preliminary data.</text>
</comment>
<evidence type="ECO:0000313" key="3">
    <source>
        <dbReference type="Proteomes" id="UP001500213"/>
    </source>
</evidence>
<feature type="transmembrane region" description="Helical" evidence="1">
    <location>
        <begin position="144"/>
        <end position="165"/>
    </location>
</feature>
<feature type="transmembrane region" description="Helical" evidence="1">
    <location>
        <begin position="35"/>
        <end position="54"/>
    </location>
</feature>
<feature type="transmembrane region" description="Helical" evidence="1">
    <location>
        <begin position="317"/>
        <end position="335"/>
    </location>
</feature>
<feature type="transmembrane region" description="Helical" evidence="1">
    <location>
        <begin position="60"/>
        <end position="82"/>
    </location>
</feature>
<organism evidence="2 3">
    <name type="scientific">Gryllotalpicola kribbensis</name>
    <dbReference type="NCBI Taxonomy" id="993084"/>
    <lineage>
        <taxon>Bacteria</taxon>
        <taxon>Bacillati</taxon>
        <taxon>Actinomycetota</taxon>
        <taxon>Actinomycetes</taxon>
        <taxon>Micrococcales</taxon>
        <taxon>Microbacteriaceae</taxon>
        <taxon>Gryllotalpicola</taxon>
    </lineage>
</organism>
<keyword evidence="1" id="KW-1133">Transmembrane helix</keyword>
<feature type="transmembrane region" description="Helical" evidence="1">
    <location>
        <begin position="227"/>
        <end position="249"/>
    </location>
</feature>
<accession>A0ABP8ATW8</accession>
<keyword evidence="1" id="KW-0472">Membrane</keyword>